<protein>
    <recommendedName>
        <fullName evidence="2">OTU domain-containing protein</fullName>
    </recommendedName>
</protein>
<feature type="compositionally biased region" description="Low complexity" evidence="1">
    <location>
        <begin position="7"/>
        <end position="34"/>
    </location>
</feature>
<dbReference type="InterPro" id="IPR049771">
    <property type="entry name" value="OTU2-like_OTU"/>
</dbReference>
<dbReference type="PANTHER" id="PTHR12419">
    <property type="entry name" value="OTU DOMAIN CONTAINING PROTEIN"/>
    <property type="match status" value="1"/>
</dbReference>
<dbReference type="GO" id="GO:0004843">
    <property type="term" value="F:cysteine-type deubiquitinase activity"/>
    <property type="evidence" value="ECO:0007669"/>
    <property type="project" value="TreeGrafter"/>
</dbReference>
<dbReference type="InterPro" id="IPR003323">
    <property type="entry name" value="OTU_dom"/>
</dbReference>
<feature type="compositionally biased region" description="Basic and acidic residues" evidence="1">
    <location>
        <begin position="129"/>
        <end position="145"/>
    </location>
</feature>
<evidence type="ECO:0000313" key="3">
    <source>
        <dbReference type="EMBL" id="KAK0666276.1"/>
    </source>
</evidence>
<sequence>MGDAEQTPPATATAADPATADTNTNTNPESTPENAQKTEDLEAMLARHRKELRDLQSRVTQKKKGATKKTRRRVNEECGEMERELRERHAAEVAGVVAAAGGGGGGGSKMEEEVVVLDSEEEEEEGEEKEGQDKTEDDVAAKLEKTSIANDPPPPPQQQPGKKRNRQKERLARRQAEVEAASLQAQEEAAKMTDHVALEGAYIARVLQREGLEEVDIRADGHCLFSAIGDQLHRQGVTERLLDYKEVREVAADYMGAHREDFEPFLELESKSWEEYLQEIRETSVWGGELELVALARRYGVRITVVKEPRDEVIGGGEGEGVMLWVVYHKGSNSGRHYNSVRRIEAVV</sequence>
<dbReference type="SUPFAM" id="SSF54001">
    <property type="entry name" value="Cysteine proteinases"/>
    <property type="match status" value="1"/>
</dbReference>
<evidence type="ECO:0000313" key="4">
    <source>
        <dbReference type="Proteomes" id="UP001174997"/>
    </source>
</evidence>
<feature type="region of interest" description="Disordered" evidence="1">
    <location>
        <begin position="1"/>
        <end position="80"/>
    </location>
</feature>
<dbReference type="CDD" id="cd22762">
    <property type="entry name" value="OTU_fungi_OTU2-like"/>
    <property type="match status" value="1"/>
</dbReference>
<dbReference type="EMBL" id="JAULSY010000091">
    <property type="protein sequence ID" value="KAK0666276.1"/>
    <property type="molecule type" value="Genomic_DNA"/>
</dbReference>
<dbReference type="Gene3D" id="3.90.70.80">
    <property type="match status" value="1"/>
</dbReference>
<dbReference type="InterPro" id="IPR038765">
    <property type="entry name" value="Papain-like_cys_pep_sf"/>
</dbReference>
<name>A0AA40D7Y5_9PEZI</name>
<gene>
    <name evidence="3" type="ORF">QBC41DRAFT_348916</name>
</gene>
<dbReference type="GO" id="GO:0016579">
    <property type="term" value="P:protein deubiquitination"/>
    <property type="evidence" value="ECO:0007669"/>
    <property type="project" value="TreeGrafter"/>
</dbReference>
<comment type="caution">
    <text evidence="3">The sequence shown here is derived from an EMBL/GenBank/DDBJ whole genome shotgun (WGS) entry which is preliminary data.</text>
</comment>
<evidence type="ECO:0000259" key="2">
    <source>
        <dbReference type="PROSITE" id="PS50802"/>
    </source>
</evidence>
<feature type="region of interest" description="Disordered" evidence="1">
    <location>
        <begin position="98"/>
        <end position="182"/>
    </location>
</feature>
<dbReference type="Pfam" id="PF02338">
    <property type="entry name" value="OTU"/>
    <property type="match status" value="1"/>
</dbReference>
<dbReference type="PROSITE" id="PS50802">
    <property type="entry name" value="OTU"/>
    <property type="match status" value="1"/>
</dbReference>
<accession>A0AA40D7Y5</accession>
<reference evidence="3" key="1">
    <citation type="submission" date="2023-06" db="EMBL/GenBank/DDBJ databases">
        <title>Genome-scale phylogeny and comparative genomics of the fungal order Sordariales.</title>
        <authorList>
            <consortium name="Lawrence Berkeley National Laboratory"/>
            <person name="Hensen N."/>
            <person name="Bonometti L."/>
            <person name="Westerberg I."/>
            <person name="Brannstrom I.O."/>
            <person name="Guillou S."/>
            <person name="Cros-Aarteil S."/>
            <person name="Calhoun S."/>
            <person name="Haridas S."/>
            <person name="Kuo A."/>
            <person name="Mondo S."/>
            <person name="Pangilinan J."/>
            <person name="Riley R."/>
            <person name="Labutti K."/>
            <person name="Andreopoulos B."/>
            <person name="Lipzen A."/>
            <person name="Chen C."/>
            <person name="Yanf M."/>
            <person name="Daum C."/>
            <person name="Ng V."/>
            <person name="Clum A."/>
            <person name="Steindorff A."/>
            <person name="Ohm R."/>
            <person name="Martin F."/>
            <person name="Silar P."/>
            <person name="Natvig D."/>
            <person name="Lalanne C."/>
            <person name="Gautier V."/>
            <person name="Ament-Velasquez S.L."/>
            <person name="Kruys A."/>
            <person name="Hutchinson M.I."/>
            <person name="Powell A.J."/>
            <person name="Barry K."/>
            <person name="Miller A.N."/>
            <person name="Grigoriev I.V."/>
            <person name="Debuchy R."/>
            <person name="Gladieux P."/>
            <person name="Thoren M.H."/>
            <person name="Johannesson H."/>
        </authorList>
    </citation>
    <scope>NUCLEOTIDE SEQUENCE</scope>
    <source>
        <strain evidence="3">CBS 307.81</strain>
    </source>
</reference>
<organism evidence="3 4">
    <name type="scientific">Cercophora samala</name>
    <dbReference type="NCBI Taxonomy" id="330535"/>
    <lineage>
        <taxon>Eukaryota</taxon>
        <taxon>Fungi</taxon>
        <taxon>Dikarya</taxon>
        <taxon>Ascomycota</taxon>
        <taxon>Pezizomycotina</taxon>
        <taxon>Sordariomycetes</taxon>
        <taxon>Sordariomycetidae</taxon>
        <taxon>Sordariales</taxon>
        <taxon>Lasiosphaeriaceae</taxon>
        <taxon>Cercophora</taxon>
    </lineage>
</organism>
<feature type="compositionally biased region" description="Acidic residues" evidence="1">
    <location>
        <begin position="113"/>
        <end position="128"/>
    </location>
</feature>
<evidence type="ECO:0000256" key="1">
    <source>
        <dbReference type="SAM" id="MobiDB-lite"/>
    </source>
</evidence>
<dbReference type="PANTHER" id="PTHR12419:SF10">
    <property type="entry name" value="DEUBIQUITINASE OTUD6B"/>
    <property type="match status" value="1"/>
</dbReference>
<feature type="compositionally biased region" description="Basic residues" evidence="1">
    <location>
        <begin position="60"/>
        <end position="72"/>
    </location>
</feature>
<keyword evidence="4" id="KW-1185">Reference proteome</keyword>
<feature type="domain" description="OTU" evidence="2">
    <location>
        <begin position="212"/>
        <end position="344"/>
    </location>
</feature>
<feature type="compositionally biased region" description="Basic and acidic residues" evidence="1">
    <location>
        <begin position="168"/>
        <end position="177"/>
    </location>
</feature>
<dbReference type="InterPro" id="IPR050704">
    <property type="entry name" value="Peptidase_C85-like"/>
</dbReference>
<dbReference type="Proteomes" id="UP001174997">
    <property type="component" value="Unassembled WGS sequence"/>
</dbReference>
<dbReference type="AlphaFoldDB" id="A0AA40D7Y5"/>
<proteinExistence type="predicted"/>